<protein>
    <submittedName>
        <fullName evidence="2">Uncharacterized protein</fullName>
    </submittedName>
</protein>
<dbReference type="EMBL" id="MN738881">
    <property type="protein sequence ID" value="QHT29697.1"/>
    <property type="molecule type" value="Genomic_DNA"/>
</dbReference>
<organism evidence="2">
    <name type="scientific">viral metagenome</name>
    <dbReference type="NCBI Taxonomy" id="1070528"/>
    <lineage>
        <taxon>unclassified sequences</taxon>
        <taxon>metagenomes</taxon>
        <taxon>organismal metagenomes</taxon>
    </lineage>
</organism>
<dbReference type="AlphaFoldDB" id="A0A6C0EKW5"/>
<evidence type="ECO:0000256" key="1">
    <source>
        <dbReference type="SAM" id="MobiDB-lite"/>
    </source>
</evidence>
<accession>A0A6C0EKW5</accession>
<proteinExistence type="predicted"/>
<feature type="region of interest" description="Disordered" evidence="1">
    <location>
        <begin position="173"/>
        <end position="205"/>
    </location>
</feature>
<name>A0A6C0EKW5_9ZZZZ</name>
<sequence>MFPFKTPTNQFLQVENAIRESKTKQKKENDDKLVMRSSPKLYATSSTAEFSLNAIDKLLETEKNHNKTESWNKLDKSVKIQKLHTFAEKYGKDHGLPMKDVKALKQFFVDCVDKNRLSKTKDLIYDKEANEIVGIPSLHFQTATHHFTLKNIDPKRVSTLKALNPKAFSKIKEARSGYEEGSDPATTERTEQKIESVCPEEQETA</sequence>
<reference evidence="2" key="1">
    <citation type="journal article" date="2020" name="Nature">
        <title>Giant virus diversity and host interactions through global metagenomics.</title>
        <authorList>
            <person name="Schulz F."/>
            <person name="Roux S."/>
            <person name="Paez-Espino D."/>
            <person name="Jungbluth S."/>
            <person name="Walsh D.A."/>
            <person name="Denef V.J."/>
            <person name="McMahon K.D."/>
            <person name="Konstantinidis K.T."/>
            <person name="Eloe-Fadrosh E.A."/>
            <person name="Kyrpides N.C."/>
            <person name="Woyke T."/>
        </authorList>
    </citation>
    <scope>NUCLEOTIDE SEQUENCE</scope>
    <source>
        <strain evidence="2">GVMAG-M-3300009068-24</strain>
    </source>
</reference>
<evidence type="ECO:0000313" key="2">
    <source>
        <dbReference type="EMBL" id="QHT29697.1"/>
    </source>
</evidence>